<keyword evidence="4" id="KW-1185">Reference proteome</keyword>
<name>A0A1E3BM34_ASPCR</name>
<dbReference type="InterPro" id="IPR052523">
    <property type="entry name" value="Trichothecene_AcTrans"/>
</dbReference>
<dbReference type="OrthoDB" id="2744543at2759"/>
<evidence type="ECO:0000313" key="4">
    <source>
        <dbReference type="Proteomes" id="UP000094569"/>
    </source>
</evidence>
<dbReference type="Proteomes" id="UP000094569">
    <property type="component" value="Unassembled WGS sequence"/>
</dbReference>
<dbReference type="STRING" id="573508.A0A1E3BM34"/>
<dbReference type="Pfam" id="PF13673">
    <property type="entry name" value="Acetyltransf_10"/>
    <property type="match status" value="1"/>
</dbReference>
<dbReference type="AlphaFoldDB" id="A0A1E3BM34"/>
<dbReference type="InterPro" id="IPR016181">
    <property type="entry name" value="Acyl_CoA_acyltransferase"/>
</dbReference>
<dbReference type="SUPFAM" id="SSF55729">
    <property type="entry name" value="Acyl-CoA N-acyltransferases (Nat)"/>
    <property type="match status" value="1"/>
</dbReference>
<dbReference type="VEuPathDB" id="FungiDB:SI65_02300"/>
<dbReference type="EMBL" id="JXNT01000002">
    <property type="protein sequence ID" value="ODM21456.1"/>
    <property type="molecule type" value="Genomic_DNA"/>
</dbReference>
<dbReference type="GO" id="GO:0016747">
    <property type="term" value="F:acyltransferase activity, transferring groups other than amino-acyl groups"/>
    <property type="evidence" value="ECO:0007669"/>
    <property type="project" value="InterPro"/>
</dbReference>
<feature type="region of interest" description="Disordered" evidence="1">
    <location>
        <begin position="94"/>
        <end position="117"/>
    </location>
</feature>
<dbReference type="PANTHER" id="PTHR42791:SF17">
    <property type="entry name" value="ACETYLTRANSFERASE, GNAT FAMILY FAMILY (AFU_ORTHOLOGUE AFUA_8G05690)"/>
    <property type="match status" value="1"/>
</dbReference>
<feature type="domain" description="N-acetyltransferase" evidence="2">
    <location>
        <begin position="141"/>
        <end position="215"/>
    </location>
</feature>
<evidence type="ECO:0000259" key="2">
    <source>
        <dbReference type="PROSITE" id="PS51186"/>
    </source>
</evidence>
<sequence length="215" mass="23945">MPLQIQTATPRDSVQLTTVFLAAFSDPFNLTLFPRTPDVRAWWEDKFAREAVAPGQVLLKVVDAPDASSSTGGNEGGEGEGEIAAFAIWKFPKDQSREKQKEVGQEEEEEGKWPKSSDPTLCQRFFGGMAAKREEYMGSKPHYYLDMLGTHPSYNGKGIASMLLKWGLDRADNDKVPVFLSASPAGKPVYERRGFWVVQEEEVAGGYVQAYMVRD</sequence>
<dbReference type="PANTHER" id="PTHR42791">
    <property type="entry name" value="GNAT FAMILY ACETYLTRANSFERASE"/>
    <property type="match status" value="1"/>
</dbReference>
<dbReference type="CDD" id="cd04301">
    <property type="entry name" value="NAT_SF"/>
    <property type="match status" value="1"/>
</dbReference>
<protein>
    <recommendedName>
        <fullName evidence="2">N-acetyltransferase domain-containing protein</fullName>
    </recommendedName>
</protein>
<evidence type="ECO:0000256" key="1">
    <source>
        <dbReference type="SAM" id="MobiDB-lite"/>
    </source>
</evidence>
<dbReference type="InterPro" id="IPR000182">
    <property type="entry name" value="GNAT_dom"/>
</dbReference>
<feature type="compositionally biased region" description="Basic and acidic residues" evidence="1">
    <location>
        <begin position="94"/>
        <end position="104"/>
    </location>
</feature>
<organism evidence="3 4">
    <name type="scientific">Aspergillus cristatus</name>
    <name type="common">Chinese Fuzhuan brick tea-fermentation fungus</name>
    <name type="synonym">Eurotium cristatum</name>
    <dbReference type="NCBI Taxonomy" id="573508"/>
    <lineage>
        <taxon>Eukaryota</taxon>
        <taxon>Fungi</taxon>
        <taxon>Dikarya</taxon>
        <taxon>Ascomycota</taxon>
        <taxon>Pezizomycotina</taxon>
        <taxon>Eurotiomycetes</taxon>
        <taxon>Eurotiomycetidae</taxon>
        <taxon>Eurotiales</taxon>
        <taxon>Aspergillaceae</taxon>
        <taxon>Aspergillus</taxon>
        <taxon>Aspergillus subgen. Aspergillus</taxon>
    </lineage>
</organism>
<comment type="caution">
    <text evidence="3">The sequence shown here is derived from an EMBL/GenBank/DDBJ whole genome shotgun (WGS) entry which is preliminary data.</text>
</comment>
<reference evidence="3 4" key="1">
    <citation type="journal article" date="2016" name="BMC Genomics">
        <title>Comparative genomic and transcriptomic analyses of the Fuzhuan brick tea-fermentation fungus Aspergillus cristatus.</title>
        <authorList>
            <person name="Ge Y."/>
            <person name="Wang Y."/>
            <person name="Liu Y."/>
            <person name="Tan Y."/>
            <person name="Ren X."/>
            <person name="Zhang X."/>
            <person name="Hyde K.D."/>
            <person name="Liu Y."/>
            <person name="Liu Z."/>
        </authorList>
    </citation>
    <scope>NUCLEOTIDE SEQUENCE [LARGE SCALE GENOMIC DNA]</scope>
    <source>
        <strain evidence="3 4">GZAAS20.1005</strain>
    </source>
</reference>
<proteinExistence type="predicted"/>
<evidence type="ECO:0000313" key="3">
    <source>
        <dbReference type="EMBL" id="ODM21456.1"/>
    </source>
</evidence>
<dbReference type="Gene3D" id="3.40.630.30">
    <property type="match status" value="1"/>
</dbReference>
<gene>
    <name evidence="3" type="ORF">SI65_02300</name>
</gene>
<accession>A0A1E3BM34</accession>
<dbReference type="PROSITE" id="PS51186">
    <property type="entry name" value="GNAT"/>
    <property type="match status" value="1"/>
</dbReference>